<keyword evidence="4" id="KW-1185">Reference proteome</keyword>
<gene>
    <name evidence="3" type="ORF">BDCG_09136</name>
</gene>
<organism evidence="3 4">
    <name type="scientific">Ajellomyces dermatitidis (strain ER-3 / ATCC MYA-2586)</name>
    <name type="common">Blastomyces dermatitidis</name>
    <dbReference type="NCBI Taxonomy" id="559297"/>
    <lineage>
        <taxon>Eukaryota</taxon>
        <taxon>Fungi</taxon>
        <taxon>Dikarya</taxon>
        <taxon>Ascomycota</taxon>
        <taxon>Pezizomycotina</taxon>
        <taxon>Eurotiomycetes</taxon>
        <taxon>Eurotiomycetidae</taxon>
        <taxon>Onygenales</taxon>
        <taxon>Ajellomycetaceae</taxon>
        <taxon>Blastomyces</taxon>
    </lineage>
</organism>
<dbReference type="Gene3D" id="3.30.70.330">
    <property type="match status" value="1"/>
</dbReference>
<feature type="region of interest" description="Disordered" evidence="1">
    <location>
        <begin position="614"/>
        <end position="661"/>
    </location>
</feature>
<sequence>MSVSLPPHRLFPPLCRPIVANCGWVAVLVCPCRPYLTEPPPVFVIPKLLDAHPISPSQLLTTCSQLFLSLLIPSDSPDSSLPPVYLSSLYWRVYSLVPIPTSSHPLFWLSIWLSDALFPSISPAFLFCFLIFPALFSLLPLSRPSAAHLYPPRPQVFHIASSTYLLDISLFHLHDFIIVYLSNLLFQQQYRQDKLAPQYSLSLSLPSWILHTLKSPQQALQARKAFFEITKPSLFIISLICLINLALQAKMRGNGSSAIASSPRSSDEAASRNGSPETKLTAFSPEDLRLKSRFEAGRAFCGPPDDSHRPFYSINNGLGHHQGQDPFLSTPSSAGRAQLSPTASSFTPSGFSINPFGFSARSAFHGDQQPQPMAKGYLAATSEPDASPDASDVFGTRSNLRLSGFGPIGKAKLVKSPLPMMFAHLGKFDGENRNRAFAIDGVPANLPYLTLAEIFNRREFGTLKGPVFTELSSAGCIYLGFTDIRDAKNASEKVRRLHPEWRIRSLTAREYAQKFDPANAGLVSDFEGQVFASVFYDSSNPSLDARVVSHSFKDLLETFGDIKAFHGMPNTQGNVDEFLIEFFDTRAADNVVSTLNGTSVDECVLELKLHRPDMAEPQTPRHGSFESRDFFSSSDVSNKRPYSRRSMTHMHSSPYHELSPTGRSIIPIDDHVATMGWMPKADDNFGFRPRHELSRHSDPRSNNQNFVDIERIRCGVDVRTTIMLRNIPNKIDQAMLKEIVDETSHGKYDFMYLRIDFANNCNVGYAFINFEDPIDIIDVGLYLPFSYPYKRTYFSLHSSLPKLVRVIHGIASTAIKLRKYPTPLSKERTAWSKNSAIVP</sequence>
<feature type="compositionally biased region" description="Polar residues" evidence="1">
    <location>
        <begin position="327"/>
        <end position="343"/>
    </location>
</feature>
<dbReference type="EMBL" id="EQ999986">
    <property type="protein sequence ID" value="OAT03096.1"/>
    <property type="molecule type" value="Genomic_DNA"/>
</dbReference>
<feature type="region of interest" description="Disordered" evidence="1">
    <location>
        <begin position="256"/>
        <end position="282"/>
    </location>
</feature>
<dbReference type="InterPro" id="IPR034863">
    <property type="entry name" value="Fungal_Mei2-like_RRM2"/>
</dbReference>
<reference evidence="4" key="1">
    <citation type="journal article" date="2015" name="PLoS Genet.">
        <title>The dynamic genome and transcriptome of the human fungal pathogen Blastomyces and close relative Emmonsia.</title>
        <authorList>
            <person name="Munoz J.F."/>
            <person name="Gauthier G.M."/>
            <person name="Desjardins C.A."/>
            <person name="Gallo J.E."/>
            <person name="Holder J."/>
            <person name="Sullivan T.D."/>
            <person name="Marty A.J."/>
            <person name="Carmen J.C."/>
            <person name="Chen Z."/>
            <person name="Ding L."/>
            <person name="Gujja S."/>
            <person name="Magrini V."/>
            <person name="Misas E."/>
            <person name="Mitreva M."/>
            <person name="Priest M."/>
            <person name="Saif S."/>
            <person name="Whiston E.A."/>
            <person name="Young S."/>
            <person name="Zeng Q."/>
            <person name="Goldman W.E."/>
            <person name="Mardis E.R."/>
            <person name="Taylor J.W."/>
            <person name="McEwen J.G."/>
            <person name="Clay O.K."/>
            <person name="Klein B.S."/>
            <person name="Cuomo C.A."/>
        </authorList>
    </citation>
    <scope>NUCLEOTIDE SEQUENCE [LARGE SCALE GENOMIC DNA]</scope>
    <source>
        <strain evidence="4">ER-3 / ATCC MYA-2586</strain>
    </source>
</reference>
<evidence type="ECO:0000256" key="1">
    <source>
        <dbReference type="SAM" id="MobiDB-lite"/>
    </source>
</evidence>
<dbReference type="CDD" id="cd12528">
    <property type="entry name" value="RRM2_MEI2_fungi"/>
    <property type="match status" value="1"/>
</dbReference>
<evidence type="ECO:0000313" key="4">
    <source>
        <dbReference type="Proteomes" id="UP000002039"/>
    </source>
</evidence>
<dbReference type="InterPro" id="IPR007201">
    <property type="entry name" value="Mei2-like_Rrm_C"/>
</dbReference>
<name>A0ABX2W125_AJEDR</name>
<dbReference type="Proteomes" id="UP000002039">
    <property type="component" value="Unassembled WGS sequence"/>
</dbReference>
<accession>A0ABX2W125</accession>
<protein>
    <submittedName>
        <fullName evidence="3">Meiosis protein MEI2</fullName>
    </submittedName>
</protein>
<dbReference type="Pfam" id="PF04059">
    <property type="entry name" value="RRM_2"/>
    <property type="match status" value="1"/>
</dbReference>
<dbReference type="GeneID" id="69030597"/>
<dbReference type="InterPro" id="IPR012677">
    <property type="entry name" value="Nucleotide-bd_a/b_plait_sf"/>
</dbReference>
<dbReference type="RefSeq" id="XP_045282823.1">
    <property type="nucleotide sequence ID" value="XM_045424920.1"/>
</dbReference>
<evidence type="ECO:0000313" key="3">
    <source>
        <dbReference type="EMBL" id="OAT03096.1"/>
    </source>
</evidence>
<feature type="region of interest" description="Disordered" evidence="1">
    <location>
        <begin position="322"/>
        <end position="343"/>
    </location>
</feature>
<dbReference type="InterPro" id="IPR035979">
    <property type="entry name" value="RBD_domain_sf"/>
</dbReference>
<dbReference type="SUPFAM" id="SSF54928">
    <property type="entry name" value="RNA-binding domain, RBD"/>
    <property type="match status" value="1"/>
</dbReference>
<feature type="domain" description="Mei2-like C-terminal RNA recognition motif" evidence="2">
    <location>
        <begin position="719"/>
        <end position="778"/>
    </location>
</feature>
<proteinExistence type="predicted"/>
<evidence type="ECO:0000259" key="2">
    <source>
        <dbReference type="Pfam" id="PF04059"/>
    </source>
</evidence>